<dbReference type="AlphaFoldDB" id="A0A0L0NZJ9"/>
<evidence type="ECO:0008006" key="3">
    <source>
        <dbReference type="Google" id="ProtNLM"/>
    </source>
</evidence>
<dbReference type="VEuPathDB" id="FungiDB:CJI97_005351"/>
<organism evidence="1 2">
    <name type="scientific">Candidozyma auris</name>
    <name type="common">Yeast</name>
    <name type="synonym">Candida auris</name>
    <dbReference type="NCBI Taxonomy" id="498019"/>
    <lineage>
        <taxon>Eukaryota</taxon>
        <taxon>Fungi</taxon>
        <taxon>Dikarya</taxon>
        <taxon>Ascomycota</taxon>
        <taxon>Saccharomycotina</taxon>
        <taxon>Pichiomycetes</taxon>
        <taxon>Metschnikowiaceae</taxon>
        <taxon>Candidozyma</taxon>
    </lineage>
</organism>
<sequence>MASVTKAQFEQIKKIQHRTRDKDLHWLVELVVQPELPQLVEALQICCNLILYNSPQSPDKEKLAEKGPAVTLPVSSAKLEAVKGILVRDGAHITKMSVAIKDRQFNRAVSHLKLSKPILLKQIMAAKKAIEQSMVLLVQAESIFDDTLLEKCQEQHRVKHELLLDLFDGLLKELQVAKRALQLPTDPQLVFPLNITPPAHFEPPLNPHIALDLYISQAEVCLDLKDLHIVTEKPWCEIDPDSGKSYVDQVRDRMSEGKSEATDHQSRNKDKEGVLSNVFGHLLLRHKYEAQDYITRCITYNNQVVIVEHKLEVSSADPVLVSAFTKLDSVEYIVSSFMDNIKKLM</sequence>
<proteinExistence type="predicted"/>
<comment type="caution">
    <text evidence="1">The sequence shown here is derived from an EMBL/GenBank/DDBJ whole genome shotgun (WGS) entry which is preliminary data.</text>
</comment>
<dbReference type="VEuPathDB" id="FungiDB:QG37_03696"/>
<dbReference type="EMBL" id="LGST01000023">
    <property type="protein sequence ID" value="KND99546.1"/>
    <property type="molecule type" value="Genomic_DNA"/>
</dbReference>
<dbReference type="VEuPathDB" id="FungiDB:B9J08_005268"/>
<protein>
    <recommendedName>
        <fullName evidence="3">RAVE subunit 2/Rogdi</fullName>
    </recommendedName>
</protein>
<evidence type="ECO:0000313" key="2">
    <source>
        <dbReference type="Proteomes" id="UP000037122"/>
    </source>
</evidence>
<reference evidence="2" key="1">
    <citation type="journal article" date="2015" name="BMC Genomics">
        <title>Draft genome of a commonly misdiagnosed multidrug resistant pathogen Candida auris.</title>
        <authorList>
            <person name="Chatterjee S."/>
            <person name="Alampalli S.V."/>
            <person name="Nageshan R.K."/>
            <person name="Chettiar S.T."/>
            <person name="Joshi S."/>
            <person name="Tatu U.S."/>
        </authorList>
    </citation>
    <scope>NUCLEOTIDE SEQUENCE [LARGE SCALE GENOMIC DNA]</scope>
    <source>
        <strain evidence="2">6684</strain>
    </source>
</reference>
<dbReference type="GO" id="GO:0043291">
    <property type="term" value="C:RAVE complex"/>
    <property type="evidence" value="ECO:0007669"/>
    <property type="project" value="TreeGrafter"/>
</dbReference>
<dbReference type="PANTHER" id="PTHR13618">
    <property type="entry name" value="LEUCINE ZIPPER CONTAINING TRANSCRIPTION FACTOR LZF1"/>
    <property type="match status" value="1"/>
</dbReference>
<dbReference type="VEuPathDB" id="FungiDB:CJJ09_004088"/>
<dbReference type="Proteomes" id="UP000037122">
    <property type="component" value="Unassembled WGS sequence"/>
</dbReference>
<dbReference type="PANTHER" id="PTHR13618:SF1">
    <property type="entry name" value="PROTEIN ROGDI HOMOLOG"/>
    <property type="match status" value="1"/>
</dbReference>
<dbReference type="Pfam" id="PF10259">
    <property type="entry name" value="Rogdi_lz"/>
    <property type="match status" value="1"/>
</dbReference>
<gene>
    <name evidence="1" type="ORF">QG37_03696</name>
</gene>
<dbReference type="VEuPathDB" id="FungiDB:CJJ07_001917"/>
<accession>A0A0L0NZJ9</accession>
<evidence type="ECO:0000313" key="1">
    <source>
        <dbReference type="EMBL" id="KND99546.1"/>
    </source>
</evidence>
<dbReference type="VEuPathDB" id="FungiDB:CJI96_0004055"/>
<name>A0A0L0NZJ9_CANAR</name>
<dbReference type="InterPro" id="IPR028241">
    <property type="entry name" value="RAVE2/Rogdi"/>
</dbReference>